<feature type="transmembrane region" description="Helical" evidence="10">
    <location>
        <begin position="49"/>
        <end position="65"/>
    </location>
</feature>
<dbReference type="InterPro" id="IPR043429">
    <property type="entry name" value="ArtM/GltK/GlnP/TcyL/YhdX-like"/>
</dbReference>
<dbReference type="RefSeq" id="WP_249710190.1">
    <property type="nucleotide sequence ID" value="NZ_JAMFMB010000013.1"/>
</dbReference>
<gene>
    <name evidence="12" type="ORF">M3P21_11745</name>
</gene>
<dbReference type="Gene3D" id="1.10.3720.10">
    <property type="entry name" value="MetI-like"/>
    <property type="match status" value="1"/>
</dbReference>
<organism evidence="12 13">
    <name type="scientific">Ruegeria spongiae</name>
    <dbReference type="NCBI Taxonomy" id="2942209"/>
    <lineage>
        <taxon>Bacteria</taxon>
        <taxon>Pseudomonadati</taxon>
        <taxon>Pseudomonadota</taxon>
        <taxon>Alphaproteobacteria</taxon>
        <taxon>Rhodobacterales</taxon>
        <taxon>Roseobacteraceae</taxon>
        <taxon>Ruegeria</taxon>
    </lineage>
</organism>
<keyword evidence="13" id="KW-1185">Reference proteome</keyword>
<keyword evidence="8 10" id="KW-1133">Transmembrane helix</keyword>
<evidence type="ECO:0000256" key="9">
    <source>
        <dbReference type="ARBA" id="ARBA00023136"/>
    </source>
</evidence>
<dbReference type="Pfam" id="PF00528">
    <property type="entry name" value="BPD_transp_1"/>
    <property type="match status" value="1"/>
</dbReference>
<feature type="domain" description="ABC transmembrane type-1" evidence="11">
    <location>
        <begin position="19"/>
        <end position="208"/>
    </location>
</feature>
<proteinExistence type="inferred from homology"/>
<evidence type="ECO:0000256" key="4">
    <source>
        <dbReference type="ARBA" id="ARBA00022448"/>
    </source>
</evidence>
<evidence type="ECO:0000313" key="13">
    <source>
        <dbReference type="Proteomes" id="UP001203880"/>
    </source>
</evidence>
<evidence type="ECO:0000256" key="7">
    <source>
        <dbReference type="ARBA" id="ARBA00022970"/>
    </source>
</evidence>
<name>A0ABT0Q2U7_9RHOB</name>
<comment type="caution">
    <text evidence="12">The sequence shown here is derived from an EMBL/GenBank/DDBJ whole genome shotgun (WGS) entry which is preliminary data.</text>
</comment>
<feature type="transmembrane region" description="Helical" evidence="10">
    <location>
        <begin position="71"/>
        <end position="99"/>
    </location>
</feature>
<evidence type="ECO:0000259" key="11">
    <source>
        <dbReference type="PROSITE" id="PS50928"/>
    </source>
</evidence>
<protein>
    <submittedName>
        <fullName evidence="12">Amino acid ABC transporter permease</fullName>
    </submittedName>
</protein>
<dbReference type="InterPro" id="IPR000515">
    <property type="entry name" value="MetI-like"/>
</dbReference>
<keyword evidence="4 10" id="KW-0813">Transport</keyword>
<evidence type="ECO:0000256" key="2">
    <source>
        <dbReference type="ARBA" id="ARBA00004429"/>
    </source>
</evidence>
<feature type="transmembrane region" description="Helical" evidence="10">
    <location>
        <begin position="20"/>
        <end position="42"/>
    </location>
</feature>
<dbReference type="InterPro" id="IPR035906">
    <property type="entry name" value="MetI-like_sf"/>
</dbReference>
<dbReference type="Proteomes" id="UP001203880">
    <property type="component" value="Unassembled WGS sequence"/>
</dbReference>
<keyword evidence="7" id="KW-0029">Amino-acid transport</keyword>
<dbReference type="NCBIfam" id="TIGR01726">
    <property type="entry name" value="HEQRo_perm_3TM"/>
    <property type="match status" value="1"/>
</dbReference>
<keyword evidence="6 10" id="KW-0812">Transmembrane</keyword>
<dbReference type="InterPro" id="IPR010065">
    <property type="entry name" value="AA_ABC_transptr_permease_3TM"/>
</dbReference>
<comment type="function">
    <text evidence="1">Part of the binding-protein-dependent transport system for glutamine; probably responsible for the translocation of the substrate across the membrane.</text>
</comment>
<dbReference type="SUPFAM" id="SSF161098">
    <property type="entry name" value="MetI-like"/>
    <property type="match status" value="1"/>
</dbReference>
<dbReference type="PROSITE" id="PS50928">
    <property type="entry name" value="ABC_TM1"/>
    <property type="match status" value="1"/>
</dbReference>
<comment type="subcellular location">
    <subcellularLocation>
        <location evidence="2">Cell inner membrane</location>
        <topology evidence="2">Multi-pass membrane protein</topology>
    </subcellularLocation>
    <subcellularLocation>
        <location evidence="10">Cell membrane</location>
        <topology evidence="10">Multi-pass membrane protein</topology>
    </subcellularLocation>
</comment>
<keyword evidence="9 10" id="KW-0472">Membrane</keyword>
<evidence type="ECO:0000256" key="1">
    <source>
        <dbReference type="ARBA" id="ARBA00003159"/>
    </source>
</evidence>
<evidence type="ECO:0000256" key="6">
    <source>
        <dbReference type="ARBA" id="ARBA00022692"/>
    </source>
</evidence>
<dbReference type="EMBL" id="JAMFMB010000013">
    <property type="protein sequence ID" value="MCL6284199.1"/>
    <property type="molecule type" value="Genomic_DNA"/>
</dbReference>
<reference evidence="12" key="1">
    <citation type="submission" date="2022-05" db="EMBL/GenBank/DDBJ databases">
        <authorList>
            <person name="Park J.-S."/>
        </authorList>
    </citation>
    <scope>NUCLEOTIDE SEQUENCE</scope>
    <source>
        <strain evidence="12">2012CJ41-6</strain>
    </source>
</reference>
<evidence type="ECO:0000256" key="5">
    <source>
        <dbReference type="ARBA" id="ARBA00022475"/>
    </source>
</evidence>
<dbReference type="CDD" id="cd06261">
    <property type="entry name" value="TM_PBP2"/>
    <property type="match status" value="1"/>
</dbReference>
<evidence type="ECO:0000313" key="12">
    <source>
        <dbReference type="EMBL" id="MCL6284199.1"/>
    </source>
</evidence>
<dbReference type="PANTHER" id="PTHR30614:SF20">
    <property type="entry name" value="GLUTAMINE TRANSPORT SYSTEM PERMEASE PROTEIN GLNP"/>
    <property type="match status" value="1"/>
</dbReference>
<evidence type="ECO:0000256" key="3">
    <source>
        <dbReference type="ARBA" id="ARBA00010072"/>
    </source>
</evidence>
<keyword evidence="5" id="KW-1003">Cell membrane</keyword>
<sequence length="221" mass="24184">MELDFSFLLEYSGVLWRGLLTTLQFVGLAVVLGLIWGFILSMGRTSKNLFIYWISTLYVEFFRGTPVLVQLFWIFFCLPLFLGVDMSGFTSAVIALSLYSGAITSESFRAALKSIEASQFDACTALGLPNGVRTIFVILPQAVLRAVPNLLSNVVSLFKESALVSAVGMADLMYVGQNIANNVARPIEILSAVAIIYFCIGFPLTRAVSMVEGRLLKVVKA</sequence>
<dbReference type="PANTHER" id="PTHR30614">
    <property type="entry name" value="MEMBRANE COMPONENT OF AMINO ACID ABC TRANSPORTER"/>
    <property type="match status" value="1"/>
</dbReference>
<comment type="similarity">
    <text evidence="3">Belongs to the binding-protein-dependent transport system permease family. HisMQ subfamily.</text>
</comment>
<evidence type="ECO:0000256" key="10">
    <source>
        <dbReference type="RuleBase" id="RU363032"/>
    </source>
</evidence>
<accession>A0ABT0Q2U7</accession>
<evidence type="ECO:0000256" key="8">
    <source>
        <dbReference type="ARBA" id="ARBA00022989"/>
    </source>
</evidence>